<dbReference type="NCBIfam" id="NF002298">
    <property type="entry name" value="PRK01222.1-4"/>
    <property type="match status" value="1"/>
</dbReference>
<dbReference type="SUPFAM" id="SSF51366">
    <property type="entry name" value="Ribulose-phoshate binding barrel"/>
    <property type="match status" value="1"/>
</dbReference>
<comment type="catalytic activity">
    <reaction evidence="1 10">
        <text>N-(5-phospho-beta-D-ribosyl)anthranilate = 1-(2-carboxyphenylamino)-1-deoxy-D-ribulose 5-phosphate</text>
        <dbReference type="Rhea" id="RHEA:21540"/>
        <dbReference type="ChEBI" id="CHEBI:18277"/>
        <dbReference type="ChEBI" id="CHEBI:58613"/>
        <dbReference type="EC" id="5.3.1.24"/>
    </reaction>
</comment>
<dbReference type="Pfam" id="PF00697">
    <property type="entry name" value="PRAI"/>
    <property type="match status" value="1"/>
</dbReference>
<evidence type="ECO:0000256" key="4">
    <source>
        <dbReference type="ARBA" id="ARBA00012572"/>
    </source>
</evidence>
<name>A0A832J786_9GAMM</name>
<evidence type="ECO:0000259" key="11">
    <source>
        <dbReference type="Pfam" id="PF00697"/>
    </source>
</evidence>
<dbReference type="InterPro" id="IPR001240">
    <property type="entry name" value="PRAI_dom"/>
</dbReference>
<dbReference type="EC" id="5.3.1.24" evidence="4 10"/>
<dbReference type="GO" id="GO:0004640">
    <property type="term" value="F:phosphoribosylanthranilate isomerase activity"/>
    <property type="evidence" value="ECO:0007669"/>
    <property type="project" value="UniProtKB-UniRule"/>
</dbReference>
<dbReference type="InterPro" id="IPR013785">
    <property type="entry name" value="Aldolase_TIM"/>
</dbReference>
<dbReference type="InterPro" id="IPR044643">
    <property type="entry name" value="TrpF_fam"/>
</dbReference>
<comment type="pathway">
    <text evidence="2 10">Amino-acid biosynthesis; L-tryptophan biosynthesis; L-tryptophan from chorismate: step 3/5.</text>
</comment>
<accession>A0A832J786</accession>
<dbReference type="NCBIfam" id="NF002299">
    <property type="entry name" value="PRK01222.1-6"/>
    <property type="match status" value="1"/>
</dbReference>
<evidence type="ECO:0000256" key="9">
    <source>
        <dbReference type="ARBA" id="ARBA00023235"/>
    </source>
</evidence>
<dbReference type="UniPathway" id="UPA00035">
    <property type="reaction ID" value="UER00042"/>
</dbReference>
<evidence type="ECO:0000256" key="3">
    <source>
        <dbReference type="ARBA" id="ARBA00007571"/>
    </source>
</evidence>
<dbReference type="PANTHER" id="PTHR42894">
    <property type="entry name" value="N-(5'-PHOSPHORIBOSYL)ANTHRANILATE ISOMERASE"/>
    <property type="match status" value="1"/>
</dbReference>
<evidence type="ECO:0000256" key="10">
    <source>
        <dbReference type="HAMAP-Rule" id="MF_00135"/>
    </source>
</evidence>
<sequence length="205" mass="21915">MRTRIKICGITRPEDGVEAARLGADAIGLVFYDKSPRAVTPNQAAEIVAALPAFVTAVGLFVDPESISVETVLAQVPLDLIQFHGNETPAQCRRFGRPYLKAIRMRDGIDLPTEQRRFSDARGLLLDTYQPGVPGGTGEAFEWDRVPECLAASIVLAGGLTPDNVAAAIKQVRPYAIDVSGGVEASKGIKDAAKMADFFRNAACS</sequence>
<gene>
    <name evidence="10" type="primary">trpF</name>
    <name evidence="12" type="ORF">ENJ65_04455</name>
</gene>
<evidence type="ECO:0000256" key="8">
    <source>
        <dbReference type="ARBA" id="ARBA00023141"/>
    </source>
</evidence>
<evidence type="ECO:0000256" key="7">
    <source>
        <dbReference type="ARBA" id="ARBA00022822"/>
    </source>
</evidence>
<proteinExistence type="inferred from homology"/>
<reference evidence="12" key="1">
    <citation type="journal article" date="2020" name="mSystems">
        <title>Genome- and Community-Level Interaction Insights into Carbon Utilization and Element Cycling Functions of Hydrothermarchaeota in Hydrothermal Sediment.</title>
        <authorList>
            <person name="Zhou Z."/>
            <person name="Liu Y."/>
            <person name="Xu W."/>
            <person name="Pan J."/>
            <person name="Luo Z.H."/>
            <person name="Li M."/>
        </authorList>
    </citation>
    <scope>NUCLEOTIDE SEQUENCE [LARGE SCALE GENOMIC DNA]</scope>
    <source>
        <strain evidence="12">HyVt-505</strain>
    </source>
</reference>
<keyword evidence="7 10" id="KW-0822">Tryptophan biosynthesis</keyword>
<dbReference type="CDD" id="cd00405">
    <property type="entry name" value="PRAI"/>
    <property type="match status" value="1"/>
</dbReference>
<keyword evidence="9 10" id="KW-0413">Isomerase</keyword>
<protein>
    <recommendedName>
        <fullName evidence="5 10">N-(5'-phosphoribosyl)anthranilate isomerase</fullName>
        <shortName evidence="10">PRAI</shortName>
        <ecNumber evidence="4 10">5.3.1.24</ecNumber>
    </recommendedName>
</protein>
<keyword evidence="6 10" id="KW-0028">Amino-acid biosynthesis</keyword>
<dbReference type="HAMAP" id="MF_00135">
    <property type="entry name" value="PRAI"/>
    <property type="match status" value="1"/>
</dbReference>
<dbReference type="Proteomes" id="UP000885832">
    <property type="component" value="Unassembled WGS sequence"/>
</dbReference>
<organism evidence="12">
    <name type="scientific">Candidatus Tenderia electrophaga</name>
    <dbReference type="NCBI Taxonomy" id="1748243"/>
    <lineage>
        <taxon>Bacteria</taxon>
        <taxon>Pseudomonadati</taxon>
        <taxon>Pseudomonadota</taxon>
        <taxon>Gammaproteobacteria</taxon>
        <taxon>Candidatus Tenderiales</taxon>
        <taxon>Candidatus Tenderiaceae</taxon>
        <taxon>Candidatus Tenderia</taxon>
    </lineage>
</organism>
<dbReference type="Gene3D" id="3.20.20.70">
    <property type="entry name" value="Aldolase class I"/>
    <property type="match status" value="1"/>
</dbReference>
<dbReference type="AlphaFoldDB" id="A0A832J786"/>
<evidence type="ECO:0000256" key="6">
    <source>
        <dbReference type="ARBA" id="ARBA00022605"/>
    </source>
</evidence>
<evidence type="ECO:0000256" key="2">
    <source>
        <dbReference type="ARBA" id="ARBA00004664"/>
    </source>
</evidence>
<keyword evidence="8 10" id="KW-0057">Aromatic amino acid biosynthesis</keyword>
<evidence type="ECO:0000256" key="5">
    <source>
        <dbReference type="ARBA" id="ARBA00022272"/>
    </source>
</evidence>
<dbReference type="InterPro" id="IPR011060">
    <property type="entry name" value="RibuloseP-bd_barrel"/>
</dbReference>
<dbReference type="GO" id="GO:0000162">
    <property type="term" value="P:L-tryptophan biosynthetic process"/>
    <property type="evidence" value="ECO:0007669"/>
    <property type="project" value="UniProtKB-UniRule"/>
</dbReference>
<evidence type="ECO:0000256" key="1">
    <source>
        <dbReference type="ARBA" id="ARBA00001164"/>
    </source>
</evidence>
<feature type="domain" description="N-(5'phosphoribosyl) anthranilate isomerase (PRAI)" evidence="11">
    <location>
        <begin position="5"/>
        <end position="200"/>
    </location>
</feature>
<dbReference type="EMBL" id="DRNF01000279">
    <property type="protein sequence ID" value="HHJ80866.1"/>
    <property type="molecule type" value="Genomic_DNA"/>
</dbReference>
<dbReference type="PANTHER" id="PTHR42894:SF1">
    <property type="entry name" value="N-(5'-PHOSPHORIBOSYL)ANTHRANILATE ISOMERASE"/>
    <property type="match status" value="1"/>
</dbReference>
<comment type="caution">
    <text evidence="12">The sequence shown here is derived from an EMBL/GenBank/DDBJ whole genome shotgun (WGS) entry which is preliminary data.</text>
</comment>
<evidence type="ECO:0000313" key="12">
    <source>
        <dbReference type="EMBL" id="HHJ80866.1"/>
    </source>
</evidence>
<dbReference type="FunFam" id="3.20.20.70:FF:000075">
    <property type="entry name" value="Tryptophan biosynthesis protein TRP1"/>
    <property type="match status" value="1"/>
</dbReference>
<comment type="similarity">
    <text evidence="3 10">Belongs to the TrpF family.</text>
</comment>